<feature type="transmembrane region" description="Helical" evidence="1">
    <location>
        <begin position="39"/>
        <end position="66"/>
    </location>
</feature>
<dbReference type="EMBL" id="JAQQXR010000002">
    <property type="protein sequence ID" value="MDC8757158.1"/>
    <property type="molecule type" value="Genomic_DNA"/>
</dbReference>
<keyword evidence="3" id="KW-1185">Reference proteome</keyword>
<dbReference type="Proteomes" id="UP001221208">
    <property type="component" value="Unassembled WGS sequence"/>
</dbReference>
<name>A0ABT5JWP3_9BURK</name>
<reference evidence="2 3" key="1">
    <citation type="submission" date="2022-10" db="EMBL/GenBank/DDBJ databases">
        <title>Janthinobacterium sp. hw3 Genome sequencing.</title>
        <authorList>
            <person name="Park S."/>
        </authorList>
    </citation>
    <scope>NUCLEOTIDE SEQUENCE [LARGE SCALE GENOMIC DNA]</scope>
    <source>
        <strain evidence="3">hw3</strain>
    </source>
</reference>
<organism evidence="2 3">
    <name type="scientific">Janthinobacterium fluminis</name>
    <dbReference type="NCBI Taxonomy" id="2987524"/>
    <lineage>
        <taxon>Bacteria</taxon>
        <taxon>Pseudomonadati</taxon>
        <taxon>Pseudomonadota</taxon>
        <taxon>Betaproteobacteria</taxon>
        <taxon>Burkholderiales</taxon>
        <taxon>Oxalobacteraceae</taxon>
        <taxon>Janthinobacterium</taxon>
    </lineage>
</organism>
<keyword evidence="1" id="KW-1133">Transmembrane helix</keyword>
<sequence length="87" mass="9377">MKDINPPPYASPFKEAGQAFSRFARLTARTLSTMSWPALLLSCIALAIVITIVPLIIALFVGFLLLRWVIRVTGINGGAGKHGAARQ</sequence>
<keyword evidence="1" id="KW-0472">Membrane</keyword>
<comment type="caution">
    <text evidence="2">The sequence shown here is derived from an EMBL/GenBank/DDBJ whole genome shotgun (WGS) entry which is preliminary data.</text>
</comment>
<dbReference type="RefSeq" id="WP_273669844.1">
    <property type="nucleotide sequence ID" value="NZ_JAQQXR010000002.1"/>
</dbReference>
<protein>
    <submittedName>
        <fullName evidence="2">Uncharacterized protein</fullName>
    </submittedName>
</protein>
<gene>
    <name evidence="2" type="ORF">OIK44_06095</name>
</gene>
<evidence type="ECO:0000313" key="3">
    <source>
        <dbReference type="Proteomes" id="UP001221208"/>
    </source>
</evidence>
<keyword evidence="1" id="KW-0812">Transmembrane</keyword>
<evidence type="ECO:0000313" key="2">
    <source>
        <dbReference type="EMBL" id="MDC8757158.1"/>
    </source>
</evidence>
<accession>A0ABT5JWP3</accession>
<evidence type="ECO:0000256" key="1">
    <source>
        <dbReference type="SAM" id="Phobius"/>
    </source>
</evidence>
<proteinExistence type="predicted"/>